<protein>
    <submittedName>
        <fullName evidence="7">Protein MANBAL</fullName>
    </submittedName>
</protein>
<dbReference type="GO" id="GO:0016020">
    <property type="term" value="C:membrane"/>
    <property type="evidence" value="ECO:0007669"/>
    <property type="project" value="UniProtKB-SubCell"/>
</dbReference>
<feature type="transmembrane region" description="Helical" evidence="6">
    <location>
        <begin position="12"/>
        <end position="33"/>
    </location>
</feature>
<dbReference type="InterPro" id="IPR009621">
    <property type="entry name" value="UPF0239"/>
</dbReference>
<evidence type="ECO:0000256" key="2">
    <source>
        <dbReference type="ARBA" id="ARBA00006839"/>
    </source>
</evidence>
<accession>A0A226DC64</accession>
<keyword evidence="4 6" id="KW-1133">Transmembrane helix</keyword>
<sequence length="101" mass="11675">MMEVQEDIVDTFLRYGLFIGAVFQLLCIGAVIVMPDSKSTLFHVALSQVDEGQSSNLFIFNKCVYAFALYEEGQLFMGRKNDKNNHYFVKRLQFLPYFNPC</sequence>
<evidence type="ECO:0000313" key="8">
    <source>
        <dbReference type="Proteomes" id="UP000198287"/>
    </source>
</evidence>
<evidence type="ECO:0000256" key="5">
    <source>
        <dbReference type="ARBA" id="ARBA00023136"/>
    </source>
</evidence>
<keyword evidence="3 6" id="KW-0812">Transmembrane</keyword>
<proteinExistence type="inferred from homology"/>
<organism evidence="7 8">
    <name type="scientific">Folsomia candida</name>
    <name type="common">Springtail</name>
    <dbReference type="NCBI Taxonomy" id="158441"/>
    <lineage>
        <taxon>Eukaryota</taxon>
        <taxon>Metazoa</taxon>
        <taxon>Ecdysozoa</taxon>
        <taxon>Arthropoda</taxon>
        <taxon>Hexapoda</taxon>
        <taxon>Collembola</taxon>
        <taxon>Entomobryomorpha</taxon>
        <taxon>Isotomoidea</taxon>
        <taxon>Isotomidae</taxon>
        <taxon>Proisotominae</taxon>
        <taxon>Folsomia</taxon>
    </lineage>
</organism>
<dbReference type="PANTHER" id="PTHR14409:SF0">
    <property type="entry name" value="PROTEIN MANBAL"/>
    <property type="match status" value="1"/>
</dbReference>
<keyword evidence="8" id="KW-1185">Reference proteome</keyword>
<comment type="similarity">
    <text evidence="2">Belongs to the UPF0239 family.</text>
</comment>
<dbReference type="EMBL" id="LNIX01000028">
    <property type="protein sequence ID" value="OXA41836.1"/>
    <property type="molecule type" value="Genomic_DNA"/>
</dbReference>
<dbReference type="OrthoDB" id="10040809at2759"/>
<comment type="subcellular location">
    <subcellularLocation>
        <location evidence="1">Membrane</location>
        <topology evidence="1">Single-pass membrane protein</topology>
    </subcellularLocation>
</comment>
<evidence type="ECO:0000313" key="7">
    <source>
        <dbReference type="EMBL" id="OXA41836.1"/>
    </source>
</evidence>
<comment type="caution">
    <text evidence="7">The sequence shown here is derived from an EMBL/GenBank/DDBJ whole genome shotgun (WGS) entry which is preliminary data.</text>
</comment>
<reference evidence="7 8" key="1">
    <citation type="submission" date="2015-12" db="EMBL/GenBank/DDBJ databases">
        <title>The genome of Folsomia candida.</title>
        <authorList>
            <person name="Faddeeva A."/>
            <person name="Derks M.F."/>
            <person name="Anvar Y."/>
            <person name="Smit S."/>
            <person name="Van Straalen N."/>
            <person name="Roelofs D."/>
        </authorList>
    </citation>
    <scope>NUCLEOTIDE SEQUENCE [LARGE SCALE GENOMIC DNA]</scope>
    <source>
        <strain evidence="7 8">VU population</strain>
        <tissue evidence="7">Whole body</tissue>
    </source>
</reference>
<dbReference type="PANTHER" id="PTHR14409">
    <property type="entry name" value="MANNOSIDASE, BETA A, LYSOSOMAL-LIKE, MANBAL PROTEIN"/>
    <property type="match status" value="1"/>
</dbReference>
<evidence type="ECO:0000256" key="4">
    <source>
        <dbReference type="ARBA" id="ARBA00022989"/>
    </source>
</evidence>
<evidence type="ECO:0000256" key="3">
    <source>
        <dbReference type="ARBA" id="ARBA00022692"/>
    </source>
</evidence>
<keyword evidence="5 6" id="KW-0472">Membrane</keyword>
<gene>
    <name evidence="7" type="ORF">Fcan01_23553</name>
</gene>
<dbReference type="Proteomes" id="UP000198287">
    <property type="component" value="Unassembled WGS sequence"/>
</dbReference>
<evidence type="ECO:0000256" key="1">
    <source>
        <dbReference type="ARBA" id="ARBA00004167"/>
    </source>
</evidence>
<dbReference type="AlphaFoldDB" id="A0A226DC64"/>
<evidence type="ECO:0000256" key="6">
    <source>
        <dbReference type="SAM" id="Phobius"/>
    </source>
</evidence>
<dbReference type="Pfam" id="PF06783">
    <property type="entry name" value="UPF0239"/>
    <property type="match status" value="1"/>
</dbReference>
<name>A0A226DC64_FOLCA</name>